<dbReference type="CDD" id="cd00093">
    <property type="entry name" value="HTH_XRE"/>
    <property type="match status" value="1"/>
</dbReference>
<proteinExistence type="predicted"/>
<dbReference type="GO" id="GO:0003677">
    <property type="term" value="F:DNA binding"/>
    <property type="evidence" value="ECO:0007669"/>
    <property type="project" value="InterPro"/>
</dbReference>
<sequence length="402" mass="42425">MSQWGDFTTGERIKMLRGKDLTQAGLAERSGLSLPTVQKAEQDKGPLSLPTLLRLAEALHSDVSVVLGQQAPRRGMGSDDRSMLRELSRTVHDTAAGIVADPVEGAAPGQADLAEAAERMWRVYWRGAYAEAGSLVAPFLRSVALFAQAAPADQQAAANGLLSDAYRAAGLISNFLGARDLAYASVGHALRHAELAADPVRISMLGSARARVLLRDGRVEQALREAEGAAARAEPRFSEQGAGLLAAYGKNIVFAAVAASRLGDADRSADLLSQAHAVAARLGRDVFGNGMQFGPSYAGAQAVGVNVTLGNAGKALDLSRRFDPSGLTQAALNRMQLDIALAQADSRQWDTSLDTLLEVCSAHPEWAKHQAIPGVIIQRAGRAGNSRIRKLSEILGTSPAVR</sequence>
<evidence type="ECO:0000313" key="3">
    <source>
        <dbReference type="Proteomes" id="UP000267408"/>
    </source>
</evidence>
<dbReference type="RefSeq" id="WP_123556219.1">
    <property type="nucleotide sequence ID" value="NZ_RJVJ01000001.1"/>
</dbReference>
<evidence type="ECO:0000313" key="2">
    <source>
        <dbReference type="EMBL" id="ROR44730.1"/>
    </source>
</evidence>
<dbReference type="SUPFAM" id="SSF47413">
    <property type="entry name" value="lambda repressor-like DNA-binding domains"/>
    <property type="match status" value="1"/>
</dbReference>
<organism evidence="2 3">
    <name type="scientific">Kitasatospora cineracea</name>
    <dbReference type="NCBI Taxonomy" id="88074"/>
    <lineage>
        <taxon>Bacteria</taxon>
        <taxon>Bacillati</taxon>
        <taxon>Actinomycetota</taxon>
        <taxon>Actinomycetes</taxon>
        <taxon>Kitasatosporales</taxon>
        <taxon>Streptomycetaceae</taxon>
        <taxon>Kitasatospora</taxon>
    </lineage>
</organism>
<name>A0A8G1UIZ6_9ACTN</name>
<gene>
    <name evidence="2" type="ORF">EDD39_2937</name>
</gene>
<comment type="caution">
    <text evidence="2">The sequence shown here is derived from an EMBL/GenBank/DDBJ whole genome shotgun (WGS) entry which is preliminary data.</text>
</comment>
<reference evidence="2 3" key="1">
    <citation type="submission" date="2018-11" db="EMBL/GenBank/DDBJ databases">
        <title>Sequencing the genomes of 1000 actinobacteria strains.</title>
        <authorList>
            <person name="Klenk H.-P."/>
        </authorList>
    </citation>
    <scope>NUCLEOTIDE SEQUENCE [LARGE SCALE GENOMIC DNA]</scope>
    <source>
        <strain evidence="2 3">DSM 44780</strain>
    </source>
</reference>
<dbReference type="SMART" id="SM00530">
    <property type="entry name" value="HTH_XRE"/>
    <property type="match status" value="1"/>
</dbReference>
<dbReference type="Proteomes" id="UP000267408">
    <property type="component" value="Unassembled WGS sequence"/>
</dbReference>
<dbReference type="PROSITE" id="PS50943">
    <property type="entry name" value="HTH_CROC1"/>
    <property type="match status" value="1"/>
</dbReference>
<feature type="domain" description="HTH cro/C1-type" evidence="1">
    <location>
        <begin position="19"/>
        <end position="66"/>
    </location>
</feature>
<dbReference type="EMBL" id="RJVJ01000001">
    <property type="protein sequence ID" value="ROR44730.1"/>
    <property type="molecule type" value="Genomic_DNA"/>
</dbReference>
<protein>
    <submittedName>
        <fullName evidence="2">Helix-turn-helix protein</fullName>
    </submittedName>
</protein>
<dbReference type="InterPro" id="IPR001387">
    <property type="entry name" value="Cro/C1-type_HTH"/>
</dbReference>
<dbReference type="AlphaFoldDB" id="A0A8G1UIZ6"/>
<accession>A0A8G1UIZ6</accession>
<dbReference type="Pfam" id="PF01381">
    <property type="entry name" value="HTH_3"/>
    <property type="match status" value="1"/>
</dbReference>
<dbReference type="Gene3D" id="1.10.260.40">
    <property type="entry name" value="lambda repressor-like DNA-binding domains"/>
    <property type="match status" value="1"/>
</dbReference>
<evidence type="ECO:0000259" key="1">
    <source>
        <dbReference type="PROSITE" id="PS50943"/>
    </source>
</evidence>
<dbReference type="OrthoDB" id="3459848at2"/>
<dbReference type="InterPro" id="IPR010982">
    <property type="entry name" value="Lambda_DNA-bd_dom_sf"/>
</dbReference>